<keyword evidence="4" id="KW-1003">Cell membrane</keyword>
<dbReference type="EMBL" id="LAQJ01000295">
    <property type="protein sequence ID" value="KKO18084.1"/>
    <property type="molecule type" value="Genomic_DNA"/>
</dbReference>
<dbReference type="FunFam" id="2.40.420.20:FF:000001">
    <property type="entry name" value="Efflux RND transporter periplasmic adaptor subunit"/>
    <property type="match status" value="1"/>
</dbReference>
<feature type="chain" id="PRO_5005644012" evidence="7">
    <location>
        <begin position="21"/>
        <end position="387"/>
    </location>
</feature>
<dbReference type="PATRIC" id="fig|380242.3.peg.3980"/>
<dbReference type="InterPro" id="IPR058626">
    <property type="entry name" value="MdtA-like_b-barrel"/>
</dbReference>
<evidence type="ECO:0000256" key="1">
    <source>
        <dbReference type="ARBA" id="ARBA00004236"/>
    </source>
</evidence>
<dbReference type="NCBIfam" id="TIGR01730">
    <property type="entry name" value="RND_mfp"/>
    <property type="match status" value="1"/>
</dbReference>
<evidence type="ECO:0000256" key="5">
    <source>
        <dbReference type="ARBA" id="ARBA00022519"/>
    </source>
</evidence>
<dbReference type="Pfam" id="PF25917">
    <property type="entry name" value="BSH_RND"/>
    <property type="match status" value="1"/>
</dbReference>
<dbReference type="PANTHER" id="PTHR30469:SF36">
    <property type="entry name" value="BLL3903 PROTEIN"/>
    <property type="match status" value="1"/>
</dbReference>
<comment type="caution">
    <text evidence="12">The sequence shown here is derived from an EMBL/GenBank/DDBJ whole genome shotgun (WGS) entry which is preliminary data.</text>
</comment>
<keyword evidence="7" id="KW-0732">Signal</keyword>
<dbReference type="Gene3D" id="2.40.30.170">
    <property type="match status" value="1"/>
</dbReference>
<protein>
    <submittedName>
        <fullName evidence="12">Transporter protein</fullName>
    </submittedName>
</protein>
<dbReference type="Pfam" id="PF25967">
    <property type="entry name" value="RND-MFP_C"/>
    <property type="match status" value="1"/>
</dbReference>
<sequence length="387" mass="42933">MNPFLIIRCSFILGIITLAAACSPGAKEKHAMPAAIPVVVAIAEQKDIPIQIHTIGNVEAYSTVSVKARVEGELLRVYFKEGQEVKKGDLLFLIDSRPFKASLKQFEANLARDTAQMKKAEADVLRYNALLKSGVVSKQEYDQYHTNFEAFRATVKADEAAVVNARLQLGYCNIRSPIDGRIGRLEVNQGNIVKDIDTILVTINQTKPIYVTFSLPEQELSEVRRYMAQKNLKVEAIVPKDEMDSVAGELTFINNEVHESTGTILLKAIFVNEDESLWPKQFVNVVLTLTTQPGAVVIPSQAIQIGQEGNYVFVVRPDFTVEFRPVVLGNRFNQETIIAKGLQPGEKVVTDGQFQLVQGSKVEIKNILESLAQSSSGIHNQKVDTYE</sequence>
<dbReference type="InterPro" id="IPR058627">
    <property type="entry name" value="MdtA-like_C"/>
</dbReference>
<organism evidence="12 13">
    <name type="scientific">Candidatus Brocadia fulgida</name>
    <dbReference type="NCBI Taxonomy" id="380242"/>
    <lineage>
        <taxon>Bacteria</taxon>
        <taxon>Pseudomonadati</taxon>
        <taxon>Planctomycetota</taxon>
        <taxon>Candidatus Brocadiia</taxon>
        <taxon>Candidatus Brocadiales</taxon>
        <taxon>Candidatus Brocadiaceae</taxon>
        <taxon>Candidatus Brocadia</taxon>
    </lineage>
</organism>
<dbReference type="InterPro" id="IPR006143">
    <property type="entry name" value="RND_pump_MFP"/>
</dbReference>
<gene>
    <name evidence="12" type="ORF">BROFUL_03232</name>
</gene>
<dbReference type="Gene3D" id="2.40.50.100">
    <property type="match status" value="1"/>
</dbReference>
<dbReference type="InterPro" id="IPR058624">
    <property type="entry name" value="MdtA-like_HH"/>
</dbReference>
<dbReference type="Gene3D" id="2.40.420.20">
    <property type="match status" value="1"/>
</dbReference>
<dbReference type="Proteomes" id="UP000034954">
    <property type="component" value="Unassembled WGS sequence"/>
</dbReference>
<name>A0A0M2UUC6_9BACT</name>
<keyword evidence="3" id="KW-0813">Transport</keyword>
<feature type="domain" description="Multidrug resistance protein MdtA-like alpha-helical hairpin" evidence="8">
    <location>
        <begin position="103"/>
        <end position="171"/>
    </location>
</feature>
<keyword evidence="5" id="KW-0997">Cell inner membrane</keyword>
<evidence type="ECO:0000259" key="9">
    <source>
        <dbReference type="Pfam" id="PF25917"/>
    </source>
</evidence>
<dbReference type="Pfam" id="PF25944">
    <property type="entry name" value="Beta-barrel_RND"/>
    <property type="match status" value="1"/>
</dbReference>
<evidence type="ECO:0000259" key="8">
    <source>
        <dbReference type="Pfam" id="PF25876"/>
    </source>
</evidence>
<feature type="signal peptide" evidence="7">
    <location>
        <begin position="1"/>
        <end position="20"/>
    </location>
</feature>
<evidence type="ECO:0000313" key="13">
    <source>
        <dbReference type="Proteomes" id="UP000034954"/>
    </source>
</evidence>
<dbReference type="GO" id="GO:0030313">
    <property type="term" value="C:cell envelope"/>
    <property type="evidence" value="ECO:0007669"/>
    <property type="project" value="UniProtKB-SubCell"/>
</dbReference>
<keyword evidence="13" id="KW-1185">Reference proteome</keyword>
<evidence type="ECO:0000256" key="2">
    <source>
        <dbReference type="ARBA" id="ARBA00009477"/>
    </source>
</evidence>
<dbReference type="SUPFAM" id="SSF111369">
    <property type="entry name" value="HlyD-like secretion proteins"/>
    <property type="match status" value="1"/>
</dbReference>
<keyword evidence="6" id="KW-0472">Membrane</keyword>
<evidence type="ECO:0000256" key="6">
    <source>
        <dbReference type="ARBA" id="ARBA00023136"/>
    </source>
</evidence>
<evidence type="ECO:0000256" key="4">
    <source>
        <dbReference type="ARBA" id="ARBA00022475"/>
    </source>
</evidence>
<proteinExistence type="inferred from homology"/>
<dbReference type="AlphaFoldDB" id="A0A0M2UUC6"/>
<comment type="similarity">
    <text evidence="2">Belongs to the membrane fusion protein (MFP) (TC 8.A.1) family.</text>
</comment>
<evidence type="ECO:0000259" key="11">
    <source>
        <dbReference type="Pfam" id="PF25967"/>
    </source>
</evidence>
<feature type="domain" description="Multidrug resistance protein MdtA-like beta-barrel" evidence="10">
    <location>
        <begin position="208"/>
        <end position="290"/>
    </location>
</feature>
<evidence type="ECO:0000259" key="10">
    <source>
        <dbReference type="Pfam" id="PF25944"/>
    </source>
</evidence>
<accession>A0A0M2UUC6</accession>
<dbReference type="InterPro" id="IPR058625">
    <property type="entry name" value="MdtA-like_BSH"/>
</dbReference>
<evidence type="ECO:0000313" key="12">
    <source>
        <dbReference type="EMBL" id="KKO18084.1"/>
    </source>
</evidence>
<dbReference type="GO" id="GO:1990281">
    <property type="term" value="C:efflux pump complex"/>
    <property type="evidence" value="ECO:0007669"/>
    <property type="project" value="TreeGrafter"/>
</dbReference>
<dbReference type="Pfam" id="PF25876">
    <property type="entry name" value="HH_MFP_RND"/>
    <property type="match status" value="1"/>
</dbReference>
<dbReference type="GO" id="GO:0015562">
    <property type="term" value="F:efflux transmembrane transporter activity"/>
    <property type="evidence" value="ECO:0007669"/>
    <property type="project" value="TreeGrafter"/>
</dbReference>
<dbReference type="PANTHER" id="PTHR30469">
    <property type="entry name" value="MULTIDRUG RESISTANCE PROTEIN MDTA"/>
    <property type="match status" value="1"/>
</dbReference>
<comment type="subcellular location">
    <subcellularLocation>
        <location evidence="1">Cell membrane</location>
    </subcellularLocation>
</comment>
<evidence type="ECO:0000256" key="3">
    <source>
        <dbReference type="ARBA" id="ARBA00022448"/>
    </source>
</evidence>
<feature type="domain" description="Multidrug resistance protein MdtA-like C-terminal permuted SH3" evidence="11">
    <location>
        <begin position="295"/>
        <end position="352"/>
    </location>
</feature>
<feature type="domain" description="Multidrug resistance protein MdtA-like barrel-sandwich hybrid" evidence="9">
    <location>
        <begin position="63"/>
        <end position="197"/>
    </location>
</feature>
<reference evidence="12 13" key="1">
    <citation type="journal article" date="2013" name="BMC Microbiol.">
        <title>Identification of the type II cytochrome c maturation pathway in anammox bacteria by comparative genomics.</title>
        <authorList>
            <person name="Ferousi C."/>
            <person name="Speth D.R."/>
            <person name="Reimann J."/>
            <person name="Op den Camp H.J."/>
            <person name="Allen J.W."/>
            <person name="Keltjens J.T."/>
            <person name="Jetten M.S."/>
        </authorList>
    </citation>
    <scope>NUCLEOTIDE SEQUENCE [LARGE SCALE GENOMIC DNA]</scope>
    <source>
        <strain evidence="12">RU1</strain>
    </source>
</reference>
<evidence type="ECO:0000256" key="7">
    <source>
        <dbReference type="SAM" id="SignalP"/>
    </source>
</evidence>
<dbReference type="Gene3D" id="1.10.287.470">
    <property type="entry name" value="Helix hairpin bin"/>
    <property type="match status" value="1"/>
</dbReference>